<sequence>MSQIQRSKPPPRKGGKQRHFCHDFFNSEGGDNNVVACDFCGWTCNRNATRMQVHLTKKCKSVPDDVREILDKRSDSANLISPNIEFFDKPLQNQSMERDMRQSSSSSSGPSRCRMAPEKKKKIDEGIARAVYATSSPFSMFENPYWKAAIKNIDPAYDPPNRKELSGKLLDEEYSRRTVAVDQRINNATSLCIMCDGWSNVRN</sequence>
<keyword evidence="3" id="KW-1185">Reference proteome</keyword>
<evidence type="ECO:0000313" key="2">
    <source>
        <dbReference type="EnsemblMetazoa" id="PPAI011106-PA"/>
    </source>
</evidence>
<name>A0A1B0DRC3_PHLPP</name>
<organism evidence="2 3">
    <name type="scientific">Phlebotomus papatasi</name>
    <name type="common">Sandfly</name>
    <dbReference type="NCBI Taxonomy" id="29031"/>
    <lineage>
        <taxon>Eukaryota</taxon>
        <taxon>Metazoa</taxon>
        <taxon>Ecdysozoa</taxon>
        <taxon>Arthropoda</taxon>
        <taxon>Hexapoda</taxon>
        <taxon>Insecta</taxon>
        <taxon>Pterygota</taxon>
        <taxon>Neoptera</taxon>
        <taxon>Endopterygota</taxon>
        <taxon>Diptera</taxon>
        <taxon>Nematocera</taxon>
        <taxon>Psychodoidea</taxon>
        <taxon>Psychodidae</taxon>
        <taxon>Phlebotomus</taxon>
        <taxon>Phlebotomus</taxon>
    </lineage>
</organism>
<evidence type="ECO:0000256" key="1">
    <source>
        <dbReference type="SAM" id="MobiDB-lite"/>
    </source>
</evidence>
<proteinExistence type="predicted"/>
<feature type="region of interest" description="Disordered" evidence="1">
    <location>
        <begin position="90"/>
        <end position="119"/>
    </location>
</feature>
<reference evidence="2" key="1">
    <citation type="submission" date="2022-08" db="UniProtKB">
        <authorList>
            <consortium name="EnsemblMetazoa"/>
        </authorList>
    </citation>
    <scope>IDENTIFICATION</scope>
    <source>
        <strain evidence="2">Israel</strain>
    </source>
</reference>
<dbReference type="EMBL" id="AJVK01019866">
    <property type="status" value="NOT_ANNOTATED_CDS"/>
    <property type="molecule type" value="Genomic_DNA"/>
</dbReference>
<dbReference type="AlphaFoldDB" id="A0A1B0DRC3"/>
<dbReference type="VEuPathDB" id="VectorBase:PPAI011106"/>
<protein>
    <submittedName>
        <fullName evidence="2">Uncharacterized protein</fullName>
    </submittedName>
</protein>
<dbReference type="VEuPathDB" id="VectorBase:PPAPM1_003888"/>
<accession>A0A1B0DRC3</accession>
<dbReference type="EnsemblMetazoa" id="PPAI011106-RA">
    <property type="protein sequence ID" value="PPAI011106-PA"/>
    <property type="gene ID" value="PPAI011106"/>
</dbReference>
<dbReference type="EMBL" id="AJVK01019865">
    <property type="status" value="NOT_ANNOTATED_CDS"/>
    <property type="molecule type" value="Genomic_DNA"/>
</dbReference>
<dbReference type="Proteomes" id="UP000092462">
    <property type="component" value="Unassembled WGS sequence"/>
</dbReference>
<evidence type="ECO:0000313" key="3">
    <source>
        <dbReference type="Proteomes" id="UP000092462"/>
    </source>
</evidence>